<dbReference type="SUPFAM" id="SSF46894">
    <property type="entry name" value="C-terminal effector domain of the bipartite response regulators"/>
    <property type="match status" value="1"/>
</dbReference>
<keyword evidence="2" id="KW-0805">Transcription regulation</keyword>
<comment type="similarity">
    <text evidence="1">Belongs to the AfsR/DnrI/RedD regulatory family.</text>
</comment>
<protein>
    <submittedName>
        <fullName evidence="9">DNA-binding transcriptional activator of the SARP family</fullName>
    </submittedName>
</protein>
<feature type="coiled-coil region" evidence="6">
    <location>
        <begin position="862"/>
        <end position="889"/>
    </location>
</feature>
<dbReference type="Gene3D" id="1.25.40.10">
    <property type="entry name" value="Tetratricopeptide repeat domain"/>
    <property type="match status" value="3"/>
</dbReference>
<accession>A0A239IM41</accession>
<keyword evidence="5" id="KW-0802">TPR repeat</keyword>
<evidence type="ECO:0000256" key="2">
    <source>
        <dbReference type="ARBA" id="ARBA00023015"/>
    </source>
</evidence>
<dbReference type="PANTHER" id="PTHR35807:SF1">
    <property type="entry name" value="TRANSCRIPTIONAL REGULATOR REDD"/>
    <property type="match status" value="1"/>
</dbReference>
<evidence type="ECO:0000259" key="7">
    <source>
        <dbReference type="SMART" id="SM00862"/>
    </source>
</evidence>
<keyword evidence="3 9" id="KW-0238">DNA-binding</keyword>
<evidence type="ECO:0000256" key="6">
    <source>
        <dbReference type="SAM" id="Coils"/>
    </source>
</evidence>
<evidence type="ECO:0000259" key="8">
    <source>
        <dbReference type="SMART" id="SM01043"/>
    </source>
</evidence>
<dbReference type="InterPro" id="IPR011990">
    <property type="entry name" value="TPR-like_helical_dom_sf"/>
</dbReference>
<dbReference type="InterPro" id="IPR019734">
    <property type="entry name" value="TPR_rpt"/>
</dbReference>
<dbReference type="GO" id="GO:0003677">
    <property type="term" value="F:DNA binding"/>
    <property type="evidence" value="ECO:0007669"/>
    <property type="project" value="UniProtKB-KW"/>
</dbReference>
<dbReference type="Gene3D" id="1.10.10.10">
    <property type="entry name" value="Winged helix-like DNA-binding domain superfamily/Winged helix DNA-binding domain"/>
    <property type="match status" value="1"/>
</dbReference>
<dbReference type="SUPFAM" id="SSF48452">
    <property type="entry name" value="TPR-like"/>
    <property type="match status" value="3"/>
</dbReference>
<dbReference type="CDD" id="cd15831">
    <property type="entry name" value="BTAD"/>
    <property type="match status" value="1"/>
</dbReference>
<dbReference type="InterPro" id="IPR036388">
    <property type="entry name" value="WH-like_DNA-bd_sf"/>
</dbReference>
<feature type="domain" description="OmpR/PhoB-type" evidence="7">
    <location>
        <begin position="15"/>
        <end position="88"/>
    </location>
</feature>
<dbReference type="SMART" id="SM00862">
    <property type="entry name" value="Trans_reg_C"/>
    <property type="match status" value="1"/>
</dbReference>
<feature type="repeat" description="TPR" evidence="5">
    <location>
        <begin position="975"/>
        <end position="1008"/>
    </location>
</feature>
<gene>
    <name evidence="9" type="ORF">SAMN05421812_102458</name>
</gene>
<dbReference type="RefSeq" id="WP_179266065.1">
    <property type="nucleotide sequence ID" value="NZ_FZPH01000002.1"/>
</dbReference>
<dbReference type="EMBL" id="FZPH01000002">
    <property type="protein sequence ID" value="SNS94462.1"/>
    <property type="molecule type" value="Genomic_DNA"/>
</dbReference>
<keyword evidence="6" id="KW-0175">Coiled coil</keyword>
<keyword evidence="10" id="KW-1185">Reference proteome</keyword>
<proteinExistence type="inferred from homology"/>
<evidence type="ECO:0000256" key="3">
    <source>
        <dbReference type="ARBA" id="ARBA00023125"/>
    </source>
</evidence>
<reference evidence="9 10" key="1">
    <citation type="submission" date="2017-06" db="EMBL/GenBank/DDBJ databases">
        <authorList>
            <person name="Kim H.J."/>
            <person name="Triplett B.A."/>
        </authorList>
    </citation>
    <scope>NUCLEOTIDE SEQUENCE [LARGE SCALE GENOMIC DNA]</scope>
    <source>
        <strain evidence="9 10">CGMCC 4.5593</strain>
    </source>
</reference>
<dbReference type="Pfam" id="PF03704">
    <property type="entry name" value="BTAD"/>
    <property type="match status" value="1"/>
</dbReference>
<evidence type="ECO:0000256" key="4">
    <source>
        <dbReference type="ARBA" id="ARBA00023163"/>
    </source>
</evidence>
<name>A0A239IM41_9ACTN</name>
<dbReference type="Proteomes" id="UP000198362">
    <property type="component" value="Unassembled WGS sequence"/>
</dbReference>
<dbReference type="SMART" id="SM01043">
    <property type="entry name" value="BTAD"/>
    <property type="match status" value="1"/>
</dbReference>
<dbReference type="PROSITE" id="PS50005">
    <property type="entry name" value="TPR"/>
    <property type="match status" value="1"/>
</dbReference>
<dbReference type="PANTHER" id="PTHR35807">
    <property type="entry name" value="TRANSCRIPTIONAL REGULATOR REDD-RELATED"/>
    <property type="match status" value="1"/>
</dbReference>
<dbReference type="AlphaFoldDB" id="A0A239IM41"/>
<dbReference type="Gene3D" id="3.40.50.300">
    <property type="entry name" value="P-loop containing nucleotide triphosphate hydrolases"/>
    <property type="match status" value="1"/>
</dbReference>
<evidence type="ECO:0000313" key="10">
    <source>
        <dbReference type="Proteomes" id="UP000198362"/>
    </source>
</evidence>
<dbReference type="GO" id="GO:0006355">
    <property type="term" value="P:regulation of DNA-templated transcription"/>
    <property type="evidence" value="ECO:0007669"/>
    <property type="project" value="InterPro"/>
</dbReference>
<dbReference type="GO" id="GO:0000160">
    <property type="term" value="P:phosphorelay signal transduction system"/>
    <property type="evidence" value="ECO:0007669"/>
    <property type="project" value="InterPro"/>
</dbReference>
<feature type="domain" description="Bacterial transcriptional activator" evidence="8">
    <location>
        <begin position="95"/>
        <end position="235"/>
    </location>
</feature>
<organism evidence="9 10">
    <name type="scientific">Asanoa hainanensis</name>
    <dbReference type="NCBI Taxonomy" id="560556"/>
    <lineage>
        <taxon>Bacteria</taxon>
        <taxon>Bacillati</taxon>
        <taxon>Actinomycetota</taxon>
        <taxon>Actinomycetes</taxon>
        <taxon>Micromonosporales</taxon>
        <taxon>Micromonosporaceae</taxon>
        <taxon>Asanoa</taxon>
    </lineage>
</organism>
<dbReference type="SUPFAM" id="SSF52540">
    <property type="entry name" value="P-loop containing nucleoside triphosphate hydrolases"/>
    <property type="match status" value="1"/>
</dbReference>
<dbReference type="InterPro" id="IPR051677">
    <property type="entry name" value="AfsR-DnrI-RedD_regulator"/>
</dbReference>
<evidence type="ECO:0000256" key="1">
    <source>
        <dbReference type="ARBA" id="ARBA00005820"/>
    </source>
</evidence>
<evidence type="ECO:0000256" key="5">
    <source>
        <dbReference type="PROSITE-ProRule" id="PRU00339"/>
    </source>
</evidence>
<dbReference type="PRINTS" id="PR00364">
    <property type="entry name" value="DISEASERSIST"/>
</dbReference>
<dbReference type="InterPro" id="IPR016032">
    <property type="entry name" value="Sig_transdc_resp-reg_C-effctor"/>
</dbReference>
<dbReference type="SMART" id="SM00028">
    <property type="entry name" value="TPR"/>
    <property type="match status" value="7"/>
</dbReference>
<dbReference type="GO" id="GO:0043531">
    <property type="term" value="F:ADP binding"/>
    <property type="evidence" value="ECO:0007669"/>
    <property type="project" value="InterPro"/>
</dbReference>
<dbReference type="Pfam" id="PF13424">
    <property type="entry name" value="TPR_12"/>
    <property type="match status" value="1"/>
</dbReference>
<keyword evidence="4" id="KW-0804">Transcription</keyword>
<sequence>MEFRLLGPVEVSACGGRVGIGRRQERWVLAILLLEAGQGVPVGRLVELIWEGEPPRGARGVVQTYISRLRALLGDDARIELANGSYRIDVDPKMVDAHRFTALVAEARESDDPHHRGELLRDALALWRGPALEDVGPGRERLAARLEEARRTALDLRIAADLEAGRHGELVGELTELCAAAPLDERFAGQLMTALFRDGRRSDALAAYGRIRDRVRDELGLEPGEELRQLHTRILRDDPALRPAPAGKLPAQLPAAVPDFVGRAALLDQLDELLRDGRTTVVVSAIDGAGGVGKTALAVRWGHRVADRFPDGQLFVNLRGYETAPPVRPIDVLARFLRALGVPGDRIPPDPDEAGALFRSELAGRRVLIVLDNAATAEQVRPLLPGAPGCVVVVTSRAQLGGLTASHGARRLTVDLLTEPEALSLLSTIIGARRVDAEPAAATELVRACGLLPLAVRIAAAQLDAAGSASTLGDYLRLLDKGPLDRLTIEGDELSGVRNTFRASYERLGPPEREVFRLLGAVPGTDVDAAGAAALVGLSRAEAAGALDGLRKAHLVTTPRPGRFGLHDLLRAYARELTGPDEADAAVGRLHAHYLATADAAARRLYPHMIRLPQGELPAVAGFETNPAALAWLDAEHRNLLAAIGHAATAGPPQVSWQLTDALRGYFWQTSHTVDWLAAVNASLAAAEAEGDLQAQAAMRTSIALARQSQLDLAGAAAEFEAAADLSAQAGWSRGQAAAAGNLGVVRKNLGDFAGSARSSERALELHRADGYRPGEASTLITLGGLYHDLGELRRAADYCVTALAMHEEIGSSIGQLIALNNLGAVEHLLGEPTAADRFRAAMELQADVAKVYSQAHLLSGLAAVQRDRGELAEALANAEAALVKAREAADPMVEGDILSLLGTVHHWRGDPERAIEEHRRGLAMLGAGSEYVRTRTNIGLAAALRDTGDLASATTIATDALADAWRAGHRVPAGNAHLLLGSIHLRNGDIDGAVDSGQRALTLHRQTGHRLGEARSLRLLGDIARANGLGTIAREQWHAALALLSELGSGEIADVLKRN</sequence>
<dbReference type="InterPro" id="IPR001867">
    <property type="entry name" value="OmpR/PhoB-type_DNA-bd"/>
</dbReference>
<dbReference type="InterPro" id="IPR027417">
    <property type="entry name" value="P-loop_NTPase"/>
</dbReference>
<evidence type="ECO:0000313" key="9">
    <source>
        <dbReference type="EMBL" id="SNS94462.1"/>
    </source>
</evidence>
<dbReference type="InterPro" id="IPR005158">
    <property type="entry name" value="BTAD"/>
</dbReference>